<dbReference type="RefSeq" id="WP_110269161.1">
    <property type="nucleotide sequence ID" value="NZ_CP029289.2"/>
</dbReference>
<proteinExistence type="predicted"/>
<evidence type="ECO:0000313" key="1">
    <source>
        <dbReference type="EMBL" id="AWR93277.1"/>
    </source>
</evidence>
<keyword evidence="2" id="KW-1185">Reference proteome</keyword>
<name>A0A2U9IB74_9CREN</name>
<dbReference type="EMBL" id="CP029289">
    <property type="protein sequence ID" value="AWR93277.1"/>
    <property type="molecule type" value="Genomic_DNA"/>
</dbReference>
<reference evidence="1 2" key="1">
    <citation type="submission" date="2018-05" db="EMBL/GenBank/DDBJ databases">
        <title>Complete Genome Sequences of Extremely Thermoacidophilic, Metal-Mobilizing Type-Strain Members of the Archaeal Family Sulfolobaceae: Acidianus brierleyi DSM-1651T, Acidianus sulfidivorans DSM-18786T, Metallosphaera hakonensis DSM-7519T, and Metallosphaera prunae DSM-10039T.</title>
        <authorList>
            <person name="Counts J.A."/>
            <person name="Kelly R.M."/>
        </authorList>
    </citation>
    <scope>NUCLEOTIDE SEQUENCE [LARGE SCALE GENOMIC DNA]</scope>
    <source>
        <strain evidence="1 2">DSM 1651</strain>
    </source>
</reference>
<protein>
    <submittedName>
        <fullName evidence="1">Uncharacterized protein</fullName>
    </submittedName>
</protein>
<dbReference type="OrthoDB" id="24524at2157"/>
<organism evidence="1 2">
    <name type="scientific">Acidianus brierleyi</name>
    <dbReference type="NCBI Taxonomy" id="41673"/>
    <lineage>
        <taxon>Archaea</taxon>
        <taxon>Thermoproteota</taxon>
        <taxon>Thermoprotei</taxon>
        <taxon>Sulfolobales</taxon>
        <taxon>Sulfolobaceae</taxon>
        <taxon>Acidianus</taxon>
    </lineage>
</organism>
<evidence type="ECO:0000313" key="2">
    <source>
        <dbReference type="Proteomes" id="UP000248044"/>
    </source>
</evidence>
<dbReference type="AlphaFoldDB" id="A0A2U9IB74"/>
<dbReference type="Proteomes" id="UP000248044">
    <property type="component" value="Chromosome"/>
</dbReference>
<dbReference type="KEGG" id="abri:DFR85_00280"/>
<dbReference type="GeneID" id="36830546"/>
<sequence>MSSNLDPVQIAKMPFTERNDAIMHAFNLLLNLDDKSKLEAFKGLLTALGTKAKDEEYINWCDSTLRVLSMYPDDVIKAVLSLRMKAVSELPKELQEKDQKMVTQVLNGLDPSIKEKILKEMKS</sequence>
<gene>
    <name evidence="1" type="ORF">DFR85_00280</name>
</gene>
<accession>A0A2U9IB74</accession>